<feature type="domain" description="Phospholipase/carboxylesterase/thioesterase" evidence="3">
    <location>
        <begin position="3"/>
        <end position="197"/>
    </location>
</feature>
<proteinExistence type="inferred from homology"/>
<gene>
    <name evidence="4" type="ORF">A9B99_13955</name>
</gene>
<dbReference type="AlphaFoldDB" id="A0A1B7KZD5"/>
<comment type="caution">
    <text evidence="4">The sequence shown here is derived from an EMBL/GenBank/DDBJ whole genome shotgun (WGS) entry which is preliminary data.</text>
</comment>
<organism evidence="4 5">
    <name type="scientific">Mangrovibacter phragmitis</name>
    <dbReference type="NCBI Taxonomy" id="1691903"/>
    <lineage>
        <taxon>Bacteria</taxon>
        <taxon>Pseudomonadati</taxon>
        <taxon>Pseudomonadota</taxon>
        <taxon>Gammaproteobacteria</taxon>
        <taxon>Enterobacterales</taxon>
        <taxon>Enterobacteriaceae</taxon>
        <taxon>Mangrovibacter</taxon>
    </lineage>
</organism>
<protein>
    <submittedName>
        <fullName evidence="4">Phospholipase</fullName>
    </submittedName>
</protein>
<dbReference type="InterPro" id="IPR029058">
    <property type="entry name" value="AB_hydrolase_fold"/>
</dbReference>
<evidence type="ECO:0000256" key="2">
    <source>
        <dbReference type="ARBA" id="ARBA00022801"/>
    </source>
</evidence>
<dbReference type="STRING" id="1691903.A9B99_13955"/>
<comment type="similarity">
    <text evidence="1">Belongs to the AB hydrolase superfamily. AB hydrolase 2 family.</text>
</comment>
<dbReference type="Gene3D" id="3.40.50.1820">
    <property type="entry name" value="alpha/beta hydrolase"/>
    <property type="match status" value="1"/>
</dbReference>
<dbReference type="EMBL" id="LYRP01000047">
    <property type="protein sequence ID" value="OAT75421.1"/>
    <property type="molecule type" value="Genomic_DNA"/>
</dbReference>
<dbReference type="GO" id="GO:0016787">
    <property type="term" value="F:hydrolase activity"/>
    <property type="evidence" value="ECO:0007669"/>
    <property type="project" value="UniProtKB-KW"/>
</dbReference>
<dbReference type="Proteomes" id="UP000078225">
    <property type="component" value="Unassembled WGS sequence"/>
</dbReference>
<evidence type="ECO:0000313" key="4">
    <source>
        <dbReference type="EMBL" id="OAT75421.1"/>
    </source>
</evidence>
<dbReference type="RefSeq" id="WP_064600338.1">
    <property type="nucleotide sequence ID" value="NZ_LYRP01000047.1"/>
</dbReference>
<dbReference type="PANTHER" id="PTHR10655:SF17">
    <property type="entry name" value="LYSOPHOSPHOLIPASE-LIKE PROTEIN 1"/>
    <property type="match status" value="1"/>
</dbReference>
<dbReference type="PANTHER" id="PTHR10655">
    <property type="entry name" value="LYSOPHOSPHOLIPASE-RELATED"/>
    <property type="match status" value="1"/>
</dbReference>
<name>A0A1B7KZD5_9ENTR</name>
<sequence>MTKKLVIFLHGVGSSGADLAVLGPLWQERLPDTHFSAPNAPQAFGQGGGWQWFSLNGITEANRPQRIVEARPEFDRTIQAVCQQQGVDPSQDKLAFVGFSQGSIMALDALVSGRWPLAAVVAFSGRLATFQGKPVGSVPTLLVHGQRDPVIPWQESQQAQEKLKALGIQAQVAWDATAGHTITQQGVDKAGEFLAKHLV</sequence>
<keyword evidence="5" id="KW-1185">Reference proteome</keyword>
<evidence type="ECO:0000259" key="3">
    <source>
        <dbReference type="Pfam" id="PF02230"/>
    </source>
</evidence>
<keyword evidence="2" id="KW-0378">Hydrolase</keyword>
<dbReference type="OrthoDB" id="9801763at2"/>
<evidence type="ECO:0000256" key="1">
    <source>
        <dbReference type="ARBA" id="ARBA00006499"/>
    </source>
</evidence>
<dbReference type="InterPro" id="IPR050565">
    <property type="entry name" value="LYPA1-2/EST-like"/>
</dbReference>
<dbReference type="Pfam" id="PF02230">
    <property type="entry name" value="Abhydrolase_2"/>
    <property type="match status" value="1"/>
</dbReference>
<accession>A0A1B7KZD5</accession>
<dbReference type="InterPro" id="IPR003140">
    <property type="entry name" value="PLipase/COase/thioEstase"/>
</dbReference>
<dbReference type="SUPFAM" id="SSF53474">
    <property type="entry name" value="alpha/beta-Hydrolases"/>
    <property type="match status" value="1"/>
</dbReference>
<reference evidence="5" key="1">
    <citation type="submission" date="2016-05" db="EMBL/GenBank/DDBJ databases">
        <authorList>
            <person name="Behera P."/>
            <person name="Vaishampayan P."/>
            <person name="Singh N."/>
            <person name="Raina V."/>
            <person name="Suar M."/>
            <person name="Pattnaik A."/>
            <person name="Rastogi G."/>
        </authorList>
    </citation>
    <scope>NUCLEOTIDE SEQUENCE [LARGE SCALE GENOMIC DNA]</scope>
    <source>
        <strain evidence="5">MP23</strain>
    </source>
</reference>
<evidence type="ECO:0000313" key="5">
    <source>
        <dbReference type="Proteomes" id="UP000078225"/>
    </source>
</evidence>